<dbReference type="InterPro" id="IPR052039">
    <property type="entry name" value="Caspase-related_regulators"/>
</dbReference>
<proteinExistence type="inferred from homology"/>
<dbReference type="InterPro" id="IPR001309">
    <property type="entry name" value="Pept_C14_p20"/>
</dbReference>
<reference evidence="4" key="1">
    <citation type="submission" date="2025-08" db="UniProtKB">
        <authorList>
            <consortium name="RefSeq"/>
        </authorList>
    </citation>
    <scope>IDENTIFICATION</scope>
    <source>
        <strain evidence="4">15085-1641.00</strain>
        <tissue evidence="4">Whole body</tissue>
    </source>
</reference>
<dbReference type="Proteomes" id="UP000504633">
    <property type="component" value="Unplaced"/>
</dbReference>
<dbReference type="KEGG" id="dhe:111592184"/>
<sequence>MNANKKLKAAEVVIFNNEHFNDKNMNRVGSAKDTELLQKTFSKLKCDVKTIKDATLKEIRNTMNKLEKKNYEDRSALVLVILTHGQDYDLISEIIDPILRNGTLNDKPKILFIQACKGEKEVDILEAQSIPSLPSDVLMCFSTFEGFVSYRNEDGTHFIKALCETLRSRPSVDIQTNMEHVRILVKNSTRGAQVPSISSTMSSDYVFGDYV</sequence>
<comment type="similarity">
    <text evidence="1">Belongs to the peptidase C14A family.</text>
</comment>
<evidence type="ECO:0000313" key="4">
    <source>
        <dbReference type="RefSeq" id="XP_023160017.2"/>
    </source>
</evidence>
<dbReference type="OMA" id="KEIRNTM"/>
<dbReference type="AlphaFoldDB" id="A0A6J1L5B7"/>
<dbReference type="PRINTS" id="PR00376">
    <property type="entry name" value="IL1BCENZYME"/>
</dbReference>
<dbReference type="SUPFAM" id="SSF52129">
    <property type="entry name" value="Caspase-like"/>
    <property type="match status" value="1"/>
</dbReference>
<organism evidence="3 4">
    <name type="scientific">Drosophila hydei</name>
    <name type="common">Fruit fly</name>
    <dbReference type="NCBI Taxonomy" id="7224"/>
    <lineage>
        <taxon>Eukaryota</taxon>
        <taxon>Metazoa</taxon>
        <taxon>Ecdysozoa</taxon>
        <taxon>Arthropoda</taxon>
        <taxon>Hexapoda</taxon>
        <taxon>Insecta</taxon>
        <taxon>Pterygota</taxon>
        <taxon>Neoptera</taxon>
        <taxon>Endopterygota</taxon>
        <taxon>Diptera</taxon>
        <taxon>Brachycera</taxon>
        <taxon>Muscomorpha</taxon>
        <taxon>Ephydroidea</taxon>
        <taxon>Drosophilidae</taxon>
        <taxon>Drosophila</taxon>
    </lineage>
</organism>
<evidence type="ECO:0000256" key="1">
    <source>
        <dbReference type="ARBA" id="ARBA00010134"/>
    </source>
</evidence>
<evidence type="ECO:0000313" key="3">
    <source>
        <dbReference type="Proteomes" id="UP000504633"/>
    </source>
</evidence>
<keyword evidence="3" id="KW-1185">Reference proteome</keyword>
<dbReference type="GO" id="GO:0006508">
    <property type="term" value="P:proteolysis"/>
    <property type="evidence" value="ECO:0007669"/>
    <property type="project" value="InterPro"/>
</dbReference>
<name>A0A6J1L5B7_DROHY</name>
<dbReference type="InterPro" id="IPR029030">
    <property type="entry name" value="Caspase-like_dom_sf"/>
</dbReference>
<dbReference type="SMART" id="SM00115">
    <property type="entry name" value="CASc"/>
    <property type="match status" value="1"/>
</dbReference>
<dbReference type="GeneID" id="111592184"/>
<dbReference type="GO" id="GO:0004197">
    <property type="term" value="F:cysteine-type endopeptidase activity"/>
    <property type="evidence" value="ECO:0007669"/>
    <property type="project" value="InterPro"/>
</dbReference>
<dbReference type="InterPro" id="IPR011600">
    <property type="entry name" value="Pept_C14_caspase"/>
</dbReference>
<gene>
    <name evidence="4" type="primary">LOC111592184</name>
</gene>
<dbReference type="Pfam" id="PF00656">
    <property type="entry name" value="Peptidase_C14"/>
    <property type="match status" value="1"/>
</dbReference>
<evidence type="ECO:0000259" key="2">
    <source>
        <dbReference type="PROSITE" id="PS50208"/>
    </source>
</evidence>
<dbReference type="Gene3D" id="3.40.50.1460">
    <property type="match status" value="1"/>
</dbReference>
<protein>
    <submittedName>
        <fullName evidence="4">Caspase-3</fullName>
    </submittedName>
</protein>
<dbReference type="PANTHER" id="PTHR22576">
    <property type="entry name" value="MUCOSA ASSOCIATED LYMPHOID TISSUE LYMPHOMA TRANSLOCATION PROTEIN 1/PARACASPASE"/>
    <property type="match status" value="1"/>
</dbReference>
<feature type="domain" description="Caspase family p20" evidence="2">
    <location>
        <begin position="13"/>
        <end position="120"/>
    </location>
</feature>
<dbReference type="CTD" id="36266"/>
<dbReference type="OrthoDB" id="6114029at2759"/>
<dbReference type="InterPro" id="IPR015917">
    <property type="entry name" value="Pept_C14A"/>
</dbReference>
<dbReference type="RefSeq" id="XP_023160017.2">
    <property type="nucleotide sequence ID" value="XM_023304249.2"/>
</dbReference>
<accession>A0A6J1L5B7</accession>
<dbReference type="PROSITE" id="PS50208">
    <property type="entry name" value="CASPASE_P20"/>
    <property type="match status" value="1"/>
</dbReference>
<dbReference type="PANTHER" id="PTHR22576:SF41">
    <property type="entry name" value="CASPASE 14, APOPTOSIS-RELATED CYSTEINE PEPTIDASE"/>
    <property type="match status" value="1"/>
</dbReference>